<proteinExistence type="predicted"/>
<dbReference type="RefSeq" id="WP_344880218.1">
    <property type="nucleotide sequence ID" value="NZ_BAABAL010000018.1"/>
</dbReference>
<comment type="caution">
    <text evidence="2">The sequence shown here is derived from an EMBL/GenBank/DDBJ whole genome shotgun (WGS) entry which is preliminary data.</text>
</comment>
<protein>
    <submittedName>
        <fullName evidence="2">Uncharacterized protein</fullName>
    </submittedName>
</protein>
<keyword evidence="3" id="KW-1185">Reference proteome</keyword>
<reference evidence="3" key="1">
    <citation type="journal article" date="2019" name="Int. J. Syst. Evol. Microbiol.">
        <title>The Global Catalogue of Microorganisms (GCM) 10K type strain sequencing project: providing services to taxonomists for standard genome sequencing and annotation.</title>
        <authorList>
            <consortium name="The Broad Institute Genomics Platform"/>
            <consortium name="The Broad Institute Genome Sequencing Center for Infectious Disease"/>
            <person name="Wu L."/>
            <person name="Ma J."/>
        </authorList>
    </citation>
    <scope>NUCLEOTIDE SEQUENCE [LARGE SCALE GENOMIC DNA]</scope>
    <source>
        <strain evidence="3">JCM 17342</strain>
    </source>
</reference>
<organism evidence="2 3">
    <name type="scientific">Allokutzneria multivorans</name>
    <dbReference type="NCBI Taxonomy" id="1142134"/>
    <lineage>
        <taxon>Bacteria</taxon>
        <taxon>Bacillati</taxon>
        <taxon>Actinomycetota</taxon>
        <taxon>Actinomycetes</taxon>
        <taxon>Pseudonocardiales</taxon>
        <taxon>Pseudonocardiaceae</taxon>
        <taxon>Allokutzneria</taxon>
    </lineage>
</organism>
<accession>A0ABP7T8D6</accession>
<evidence type="ECO:0000313" key="2">
    <source>
        <dbReference type="EMBL" id="GAA4022575.1"/>
    </source>
</evidence>
<keyword evidence="1" id="KW-0732">Signal</keyword>
<gene>
    <name evidence="2" type="ORF">GCM10022247_53530</name>
</gene>
<sequence length="169" mass="17987">MSAVRSLVAVVLAASVSIVSVTMPAQAAPGALSWVAAPGQAPAQPPPWAPCGIGDSASKIVHLYPLGAALRCGTENAGYRHILKRHMKDFEVMAFGTAQNWRDIAHLAIHHTMQTPEKNTSNGGKTCRSRNIILVNLQSNKEVGRKVVRVVTSDTKNNDVITAYPAGHC</sequence>
<evidence type="ECO:0000256" key="1">
    <source>
        <dbReference type="SAM" id="SignalP"/>
    </source>
</evidence>
<feature type="signal peptide" evidence="1">
    <location>
        <begin position="1"/>
        <end position="27"/>
    </location>
</feature>
<dbReference type="EMBL" id="BAABAL010000018">
    <property type="protein sequence ID" value="GAA4022575.1"/>
    <property type="molecule type" value="Genomic_DNA"/>
</dbReference>
<evidence type="ECO:0000313" key="3">
    <source>
        <dbReference type="Proteomes" id="UP001501747"/>
    </source>
</evidence>
<name>A0ABP7T8D6_9PSEU</name>
<dbReference type="Proteomes" id="UP001501747">
    <property type="component" value="Unassembled WGS sequence"/>
</dbReference>
<feature type="chain" id="PRO_5046694011" evidence="1">
    <location>
        <begin position="28"/>
        <end position="169"/>
    </location>
</feature>